<evidence type="ECO:0000259" key="2">
    <source>
        <dbReference type="Pfam" id="PF13193"/>
    </source>
</evidence>
<dbReference type="EMBL" id="FOGI01000013">
    <property type="protein sequence ID" value="SES42913.1"/>
    <property type="molecule type" value="Genomic_DNA"/>
</dbReference>
<name>A0A1H9XB91_9PSEU</name>
<dbReference type="RefSeq" id="WP_218150803.1">
    <property type="nucleotide sequence ID" value="NZ_FOGI01000013.1"/>
</dbReference>
<protein>
    <submittedName>
        <fullName evidence="3">Acyl-CoA synthetase (AMP-forming)/AMP-acid ligase II</fullName>
    </submittedName>
</protein>
<feature type="domain" description="AMP-binding enzyme C-terminal" evidence="2">
    <location>
        <begin position="369"/>
        <end position="445"/>
    </location>
</feature>
<dbReference type="Pfam" id="PF00501">
    <property type="entry name" value="AMP-binding"/>
    <property type="match status" value="1"/>
</dbReference>
<feature type="domain" description="AMP-dependent synthetase/ligase" evidence="1">
    <location>
        <begin position="115"/>
        <end position="316"/>
    </location>
</feature>
<dbReference type="Proteomes" id="UP000199051">
    <property type="component" value="Unassembled WGS sequence"/>
</dbReference>
<dbReference type="GO" id="GO:0016877">
    <property type="term" value="F:ligase activity, forming carbon-sulfur bonds"/>
    <property type="evidence" value="ECO:0007669"/>
    <property type="project" value="UniProtKB-ARBA"/>
</dbReference>
<evidence type="ECO:0000259" key="1">
    <source>
        <dbReference type="Pfam" id="PF00501"/>
    </source>
</evidence>
<organism evidence="3 4">
    <name type="scientific">Actinokineospora terrae</name>
    <dbReference type="NCBI Taxonomy" id="155974"/>
    <lineage>
        <taxon>Bacteria</taxon>
        <taxon>Bacillati</taxon>
        <taxon>Actinomycetota</taxon>
        <taxon>Actinomycetes</taxon>
        <taxon>Pseudonocardiales</taxon>
        <taxon>Pseudonocardiaceae</taxon>
        <taxon>Actinokineospora</taxon>
    </lineage>
</organism>
<evidence type="ECO:0000313" key="4">
    <source>
        <dbReference type="Proteomes" id="UP000199051"/>
    </source>
</evidence>
<dbReference type="SUPFAM" id="SSF56801">
    <property type="entry name" value="Acetyl-CoA synthetase-like"/>
    <property type="match status" value="1"/>
</dbReference>
<dbReference type="Gene3D" id="3.30.300.30">
    <property type="match status" value="1"/>
</dbReference>
<accession>A0A1H9XB91</accession>
<dbReference type="STRING" id="155974.SAMN04487818_113203"/>
<dbReference type="PANTHER" id="PTHR43767:SF10">
    <property type="entry name" value="SURFACTIN SYNTHASE SUBUNIT 1"/>
    <property type="match status" value="1"/>
</dbReference>
<dbReference type="InterPro" id="IPR042099">
    <property type="entry name" value="ANL_N_sf"/>
</dbReference>
<keyword evidence="4" id="KW-1185">Reference proteome</keyword>
<sequence>MGDHLSGLVDSRAKGTALTFNGADVSYRELRALVGDAARVLQRLPGGRPVGLRVRKSPESVALVLACWAERRPFLLPPYDLGVDASAALYRQAGCGHVLHADLTTVDTGEPADEVPDLDGVGPLLTTSGSTGLPKVVPLPDTGVDRFTDWAAGAFGITGGSVVFSYAPLNFDLCLLDIWTTLRHGGHVLLADQERALDARYLLRAFTHARVEVVQAVPLFYRRLLEVADSPFPGVREVVHTGDAIPPELLARLPEFFPNARLRNVYGCTETNDSLIHDSDPTSGDPVPIGSPIDGVQARVDGGELLVRTPFQAGRYLDTAITDRWVDIDGETWLRTGDLVRRDADGVFHLDGRADHQVKVRGVRTNLRQVEQALQAHGEVADVVVLAVPDDEAGYRLHAVIRAVDGTRPNSLTLRSHCARLLPRTAVPSSVELTADEFPRTSTGKVDRKKLLAERV</sequence>
<dbReference type="PANTHER" id="PTHR43767">
    <property type="entry name" value="LONG-CHAIN-FATTY-ACID--COA LIGASE"/>
    <property type="match status" value="1"/>
</dbReference>
<keyword evidence="3" id="KW-0436">Ligase</keyword>
<reference evidence="4" key="1">
    <citation type="submission" date="2016-10" db="EMBL/GenBank/DDBJ databases">
        <authorList>
            <person name="Varghese N."/>
            <person name="Submissions S."/>
        </authorList>
    </citation>
    <scope>NUCLEOTIDE SEQUENCE [LARGE SCALE GENOMIC DNA]</scope>
    <source>
        <strain evidence="4">DSM 44260</strain>
    </source>
</reference>
<dbReference type="Pfam" id="PF13193">
    <property type="entry name" value="AMP-binding_C"/>
    <property type="match status" value="1"/>
</dbReference>
<dbReference type="AlphaFoldDB" id="A0A1H9XB91"/>
<evidence type="ECO:0000313" key="3">
    <source>
        <dbReference type="EMBL" id="SES42913.1"/>
    </source>
</evidence>
<gene>
    <name evidence="3" type="ORF">SAMN04487818_113203</name>
</gene>
<dbReference type="InterPro" id="IPR020845">
    <property type="entry name" value="AMP-binding_CS"/>
</dbReference>
<dbReference type="InterPro" id="IPR050237">
    <property type="entry name" value="ATP-dep_AMP-bd_enzyme"/>
</dbReference>
<dbReference type="InterPro" id="IPR045851">
    <property type="entry name" value="AMP-bd_C_sf"/>
</dbReference>
<dbReference type="PROSITE" id="PS00455">
    <property type="entry name" value="AMP_BINDING"/>
    <property type="match status" value="1"/>
</dbReference>
<dbReference type="Gene3D" id="3.40.50.12780">
    <property type="entry name" value="N-terminal domain of ligase-like"/>
    <property type="match status" value="1"/>
</dbReference>
<dbReference type="InterPro" id="IPR025110">
    <property type="entry name" value="AMP-bd_C"/>
</dbReference>
<dbReference type="InterPro" id="IPR000873">
    <property type="entry name" value="AMP-dep_synth/lig_dom"/>
</dbReference>
<proteinExistence type="predicted"/>